<keyword evidence="1" id="KW-0732">Signal</keyword>
<dbReference type="AlphaFoldDB" id="A0A1M7CH71"/>
<dbReference type="Proteomes" id="UP000184191">
    <property type="component" value="Unassembled WGS sequence"/>
</dbReference>
<sequence length="234" mass="23805">MFNILKVSGRITSAAIFGLGLMFSVSAAQAATLSFSQITANGGTGGAAQLGVTYTDDTDGALFAFSVIAGDNDDLNVAEIYFDDRTPLFKAPMTAANIISQTGTDFTAGSANPKSLPGGNAVNWNTTAGLLADSAAGNTAGIQVGDELVLKLFYDGTFAFADLSAALTSGLFRMGMHVRSHDGGYSEGYVNNIPGGGVKPPSPPPVPLPAGLPLILTALGSLVAVGRRKSRKAA</sequence>
<organism evidence="2 3">
    <name type="scientific">Roseovarius marisflavi</name>
    <dbReference type="NCBI Taxonomy" id="1054996"/>
    <lineage>
        <taxon>Bacteria</taxon>
        <taxon>Pseudomonadati</taxon>
        <taxon>Pseudomonadota</taxon>
        <taxon>Alphaproteobacteria</taxon>
        <taxon>Rhodobacterales</taxon>
        <taxon>Roseobacteraceae</taxon>
        <taxon>Roseovarius</taxon>
    </lineage>
</organism>
<feature type="signal peptide" evidence="1">
    <location>
        <begin position="1"/>
        <end position="30"/>
    </location>
</feature>
<reference evidence="3" key="1">
    <citation type="submission" date="2016-11" db="EMBL/GenBank/DDBJ databases">
        <authorList>
            <person name="Varghese N."/>
            <person name="Submissions S."/>
        </authorList>
    </citation>
    <scope>NUCLEOTIDE SEQUENCE [LARGE SCALE GENOMIC DNA]</scope>
    <source>
        <strain evidence="3">DSM 29327</strain>
    </source>
</reference>
<dbReference type="EMBL" id="FRBN01000025">
    <property type="protein sequence ID" value="SHL66618.1"/>
    <property type="molecule type" value="Genomic_DNA"/>
</dbReference>
<keyword evidence="3" id="KW-1185">Reference proteome</keyword>
<feature type="chain" id="PRO_5012341946" evidence="1">
    <location>
        <begin position="31"/>
        <end position="234"/>
    </location>
</feature>
<evidence type="ECO:0000313" key="3">
    <source>
        <dbReference type="Proteomes" id="UP000184191"/>
    </source>
</evidence>
<dbReference type="NCBIfam" id="TIGR03370">
    <property type="entry name" value="VPLPA-CTERM"/>
    <property type="match status" value="1"/>
</dbReference>
<protein>
    <submittedName>
        <fullName evidence="2">VPLPA-CTERM protein sorting domain-containing protein</fullName>
    </submittedName>
</protein>
<dbReference type="RefSeq" id="WP_084732924.1">
    <property type="nucleotide sequence ID" value="NZ_FRBN01000025.1"/>
</dbReference>
<gene>
    <name evidence="2" type="ORF">SAMN05444414_12537</name>
</gene>
<dbReference type="InterPro" id="IPR022472">
    <property type="entry name" value="VPLPA-CTERM"/>
</dbReference>
<name>A0A1M7CH71_9RHOB</name>
<proteinExistence type="predicted"/>
<accession>A0A1M7CH71</accession>
<evidence type="ECO:0000256" key="1">
    <source>
        <dbReference type="SAM" id="SignalP"/>
    </source>
</evidence>
<evidence type="ECO:0000313" key="2">
    <source>
        <dbReference type="EMBL" id="SHL66618.1"/>
    </source>
</evidence>